<dbReference type="Proteomes" id="UP000007838">
    <property type="component" value="Chromosome"/>
</dbReference>
<accession>G8LEJ8</accession>
<dbReference type="PIRSF" id="PIRSF014753">
    <property type="entry name" value="UCP014753"/>
    <property type="match status" value="1"/>
</dbReference>
<evidence type="ECO:0000259" key="1">
    <source>
        <dbReference type="Pfam" id="PF10022"/>
    </source>
</evidence>
<name>G8LEJ8_9ENTR</name>
<feature type="domain" description="DUF2264" evidence="2">
    <location>
        <begin position="385"/>
        <end position="594"/>
    </location>
</feature>
<dbReference type="AlphaFoldDB" id="G8LEJ8"/>
<proteinExistence type="predicted"/>
<evidence type="ECO:0000313" key="4">
    <source>
        <dbReference type="Proteomes" id="UP000007838"/>
    </source>
</evidence>
<dbReference type="PANTHER" id="PTHR35339">
    <property type="entry name" value="LINALOOL DEHYDRATASE_ISOMERASE DOMAIN-CONTAINING PROTEIN"/>
    <property type="match status" value="1"/>
</dbReference>
<sequence length="628" mass="70475">MTWLTFLPRVDSLCFAAVDYEGERMWAANKEKSNPLSSRQDIVASLNTLLSALDKAFAPGSSRFSLGETCAHFSTDIAQMEGLSRALWGLFPLLASGDASPFCEKYLTAIKLGTDPHSDGYWGETGPYDQRLVEMAAYGLGLALLGDKLTAHFTGREVINLHAWLNQIAHAQMPDSNWNYFAIMVQLGFKRAGLPYDQTAIDRRFAMMEAYYLGDGWYSDGPGRPKDYYISMAFHFYGLIYATLSGDEERAQVLRARSRLFAEDFIYWSAADGASVPFGRSLTYRFAMVAFWSTVAFSGLEVFTPGIVKGIVLRHLRWWQQQPITDRDGILTLGFAYPNLAMCEDYNAPGSPYWALKTYLILAMPEDHPFWQAEEQPLPALAEKRVIPHAQQILMHAGQSQHVTMLTAGQLELNNYVNTEAKYTKFAYSSRFGFTIERGRFGLKHAACDSMLLLADGDNYFRGRRECEAVRVTDDYLYSRWSPWHDVHIETWQVPFGEWHLRLHRINSARRLNTAEGGFAVMNTEPQIRENGCWLVAGNGTSVLVDLSPVVSREPDSIVTPPNSSIMFPECAAIPLLKTTLAQGESWLCCAAVAGESQPVMAVPQLNISENRVVIREPGSERQLSFSL</sequence>
<dbReference type="Pfam" id="PF20938">
    <property type="entry name" value="DUF2264_C"/>
    <property type="match status" value="1"/>
</dbReference>
<gene>
    <name evidence="3" type="ORF">EcWSU1_03812</name>
</gene>
<dbReference type="eggNOG" id="COG4289">
    <property type="taxonomic scope" value="Bacteria"/>
</dbReference>
<dbReference type="Pfam" id="PF10022">
    <property type="entry name" value="DUF2264"/>
    <property type="match status" value="1"/>
</dbReference>
<dbReference type="InterPro" id="IPR049237">
    <property type="entry name" value="DUF2264_C"/>
</dbReference>
<evidence type="ECO:0008006" key="5">
    <source>
        <dbReference type="Google" id="ProtNLM"/>
    </source>
</evidence>
<dbReference type="PANTHER" id="PTHR35339:SF4">
    <property type="entry name" value="LINALOOL DEHYDRATASE_ISOMERASE DOMAIN-CONTAINING PROTEIN"/>
    <property type="match status" value="1"/>
</dbReference>
<dbReference type="InterPro" id="IPR016624">
    <property type="entry name" value="UCP014753"/>
</dbReference>
<organism evidence="3 4">
    <name type="scientific">Enterobacter ludwigii</name>
    <dbReference type="NCBI Taxonomy" id="299767"/>
    <lineage>
        <taxon>Bacteria</taxon>
        <taxon>Pseudomonadati</taxon>
        <taxon>Pseudomonadota</taxon>
        <taxon>Gammaproteobacteria</taxon>
        <taxon>Enterobacterales</taxon>
        <taxon>Enterobacteriaceae</taxon>
        <taxon>Enterobacter</taxon>
        <taxon>Enterobacter cloacae complex</taxon>
    </lineage>
</organism>
<dbReference type="InterPro" id="IPR049349">
    <property type="entry name" value="DUF2264_N"/>
</dbReference>
<protein>
    <recommendedName>
        <fullName evidence="5">DUF2264 domain-containing protein</fullName>
    </recommendedName>
</protein>
<feature type="domain" description="DUF2264" evidence="1">
    <location>
        <begin position="38"/>
        <end position="378"/>
    </location>
</feature>
<dbReference type="KEGG" id="eec:EcWSU1_03812"/>
<dbReference type="EMBL" id="CP002886">
    <property type="protein sequence ID" value="AEW75240.1"/>
    <property type="molecule type" value="Genomic_DNA"/>
</dbReference>
<evidence type="ECO:0000259" key="2">
    <source>
        <dbReference type="Pfam" id="PF20938"/>
    </source>
</evidence>
<evidence type="ECO:0000313" key="3">
    <source>
        <dbReference type="EMBL" id="AEW75240.1"/>
    </source>
</evidence>
<dbReference type="HOGENOM" id="CLU_028269_1_1_6"/>
<reference evidence="3 4" key="1">
    <citation type="journal article" date="2011" name="Stand. Genomic Sci.">
        <title>Complete genome of the onion pathogen Enterobacter cloacae EcWSU1.</title>
        <authorList>
            <person name="Humann J.L."/>
            <person name="Wildung M."/>
            <person name="Cheng C.H."/>
            <person name="Lee T."/>
            <person name="Stewart J.E."/>
            <person name="Drew J.C."/>
            <person name="Triplett E.W."/>
            <person name="Main D."/>
            <person name="Schroeder B.K."/>
        </authorList>
    </citation>
    <scope>NUCLEOTIDE SEQUENCE [LARGE SCALE GENOMIC DNA]</scope>
    <source>
        <strain evidence="3 4">EcWSU1</strain>
    </source>
</reference>